<dbReference type="PANTHER" id="PTHR24020">
    <property type="entry name" value="COLLAGEN ALPHA"/>
    <property type="match status" value="1"/>
</dbReference>
<name>A0A4W5LUZ2_9TELE</name>
<dbReference type="Ensembl" id="ENSHHUT00000030756.1">
    <property type="protein sequence ID" value="ENSHHUP00000029529.1"/>
    <property type="gene ID" value="ENSHHUG00000018824.1"/>
</dbReference>
<reference evidence="2" key="2">
    <citation type="submission" date="2025-08" db="UniProtKB">
        <authorList>
            <consortium name="Ensembl"/>
        </authorList>
    </citation>
    <scope>IDENTIFICATION</scope>
</reference>
<evidence type="ECO:0000313" key="3">
    <source>
        <dbReference type="Proteomes" id="UP000314982"/>
    </source>
</evidence>
<dbReference type="PANTHER" id="PTHR24020:SF20">
    <property type="entry name" value="PH DOMAIN-CONTAINING PROTEIN"/>
    <property type="match status" value="1"/>
</dbReference>
<reference evidence="3" key="1">
    <citation type="submission" date="2018-06" db="EMBL/GenBank/DDBJ databases">
        <title>Genome assembly of Danube salmon.</title>
        <authorList>
            <person name="Macqueen D.J."/>
            <person name="Gundappa M.K."/>
        </authorList>
    </citation>
    <scope>NUCLEOTIDE SEQUENCE [LARGE SCALE GENOMIC DNA]</scope>
</reference>
<keyword evidence="3" id="KW-1185">Reference proteome</keyword>
<dbReference type="AlphaFoldDB" id="A0A4W5LUZ2"/>
<dbReference type="InterPro" id="IPR050525">
    <property type="entry name" value="ECM_Assembly_Org"/>
</dbReference>
<evidence type="ECO:0000313" key="2">
    <source>
        <dbReference type="Ensembl" id="ENSHHUP00000029529.1"/>
    </source>
</evidence>
<dbReference type="InterPro" id="IPR036465">
    <property type="entry name" value="vWFA_dom_sf"/>
</dbReference>
<reference evidence="2" key="3">
    <citation type="submission" date="2025-09" db="UniProtKB">
        <authorList>
            <consortium name="Ensembl"/>
        </authorList>
    </citation>
    <scope>IDENTIFICATION</scope>
</reference>
<dbReference type="Gene3D" id="3.40.50.410">
    <property type="entry name" value="von Willebrand factor, type A domain"/>
    <property type="match status" value="1"/>
</dbReference>
<dbReference type="PROSITE" id="PS50234">
    <property type="entry name" value="VWFA"/>
    <property type="match status" value="1"/>
</dbReference>
<organism evidence="2 3">
    <name type="scientific">Hucho hucho</name>
    <name type="common">huchen</name>
    <dbReference type="NCBI Taxonomy" id="62062"/>
    <lineage>
        <taxon>Eukaryota</taxon>
        <taxon>Metazoa</taxon>
        <taxon>Chordata</taxon>
        <taxon>Craniata</taxon>
        <taxon>Vertebrata</taxon>
        <taxon>Euteleostomi</taxon>
        <taxon>Actinopterygii</taxon>
        <taxon>Neopterygii</taxon>
        <taxon>Teleostei</taxon>
        <taxon>Protacanthopterygii</taxon>
        <taxon>Salmoniformes</taxon>
        <taxon>Salmonidae</taxon>
        <taxon>Salmoninae</taxon>
        <taxon>Hucho</taxon>
    </lineage>
</organism>
<proteinExistence type="predicted"/>
<dbReference type="STRING" id="62062.ENSHHUP00000029529"/>
<protein>
    <recommendedName>
        <fullName evidence="1">VWFA domain-containing protein</fullName>
    </recommendedName>
</protein>
<dbReference type="Proteomes" id="UP000314982">
    <property type="component" value="Unassembled WGS sequence"/>
</dbReference>
<dbReference type="Pfam" id="PF00092">
    <property type="entry name" value="VWA"/>
    <property type="match status" value="1"/>
</dbReference>
<feature type="domain" description="VWFA" evidence="1">
    <location>
        <begin position="1"/>
        <end position="94"/>
    </location>
</feature>
<sequence>MSYVLKELFQESLGMRQEVPHVLVLLTDGRAVDDVAQPSRIAQAYGVSVLAIGVANADMDELKKIAYPASYQNIFYARDFDDFSSIEREFISNICSEALLSEFRQHYESAQLDTPTDDPDEL</sequence>
<dbReference type="SUPFAM" id="SSF53300">
    <property type="entry name" value="vWA-like"/>
    <property type="match status" value="1"/>
</dbReference>
<dbReference type="InterPro" id="IPR002035">
    <property type="entry name" value="VWF_A"/>
</dbReference>
<accession>A0A4W5LUZ2</accession>
<evidence type="ECO:0000259" key="1">
    <source>
        <dbReference type="PROSITE" id="PS50234"/>
    </source>
</evidence>